<dbReference type="Proteomes" id="UP000011728">
    <property type="component" value="Chromosome"/>
</dbReference>
<dbReference type="RefSeq" id="WP_015392881.1">
    <property type="nucleotide sequence ID" value="NC_020291.1"/>
</dbReference>
<sequence>MIKKLKKGSYKSSINILLASVLATTAVFMNNSVIAKSIEVNKVITATSSNEGGNNFIIDSPVKCYNDLKKVQKIVDFKFKLPDFLPGGNSAGYIQIRKLSEKDNILEVFFQNKEGKFSFVISERDPVEILQKIERDKIKAIDNSKVEVKKEPLKIEDIKGLNVTLTTTLSPRLIGNIYSKLSEKNSEYFVWRDENIWYSLEYNSSSISEEACTQEVNLSQENIIKIAKSIKAPENIKNVNYEENKKKIEENILLNIYDKEDLEKARSLLGYNPKFPVKINNDINITSSVLRRSVDVDKKNNKENYEINNFYSNKDGSIIFIEQNNLELYDKLFKGEIKSIKAEKLNVNNNEVYKYFVNGAVSEVNYLWKENNIYYTVTFYVNTDNSDEIVKEFIKSKPLD</sequence>
<dbReference type="STRING" id="36745.CLSAP_25520"/>
<organism evidence="1 2">
    <name type="scientific">Clostridium saccharoperbutylacetonicum N1-4(HMT)</name>
    <dbReference type="NCBI Taxonomy" id="931276"/>
    <lineage>
        <taxon>Bacteria</taxon>
        <taxon>Bacillati</taxon>
        <taxon>Bacillota</taxon>
        <taxon>Clostridia</taxon>
        <taxon>Eubacteriales</taxon>
        <taxon>Clostridiaceae</taxon>
        <taxon>Clostridium</taxon>
    </lineage>
</organism>
<dbReference type="EMBL" id="CP004121">
    <property type="protein sequence ID" value="AGF56562.1"/>
    <property type="molecule type" value="Genomic_DNA"/>
</dbReference>
<protein>
    <recommendedName>
        <fullName evidence="3">DUF4367 domain-containing protein</fullName>
    </recommendedName>
</protein>
<gene>
    <name evidence="1" type="ORF">Cspa_c27990</name>
</gene>
<keyword evidence="2" id="KW-1185">Reference proteome</keyword>
<reference evidence="1 2" key="1">
    <citation type="submission" date="2013-02" db="EMBL/GenBank/DDBJ databases">
        <title>Genome sequence of Clostridium saccharoperbutylacetonicum N1-4(HMT).</title>
        <authorList>
            <person name="Poehlein A."/>
            <person name="Daniel R."/>
        </authorList>
    </citation>
    <scope>NUCLEOTIDE SEQUENCE [LARGE SCALE GENOMIC DNA]</scope>
    <source>
        <strain evidence="2">N1-4(HMT)</strain>
    </source>
</reference>
<dbReference type="eggNOG" id="COG4219">
    <property type="taxonomic scope" value="Bacteria"/>
</dbReference>
<name>M1MYS9_9CLOT</name>
<evidence type="ECO:0000313" key="1">
    <source>
        <dbReference type="EMBL" id="AGF56562.1"/>
    </source>
</evidence>
<proteinExistence type="predicted"/>
<dbReference type="OrthoDB" id="9816453at2"/>
<evidence type="ECO:0000313" key="2">
    <source>
        <dbReference type="Proteomes" id="UP000011728"/>
    </source>
</evidence>
<evidence type="ECO:0008006" key="3">
    <source>
        <dbReference type="Google" id="ProtNLM"/>
    </source>
</evidence>
<dbReference type="AlphaFoldDB" id="M1MYS9"/>
<dbReference type="KEGG" id="csr:Cspa_c27990"/>
<accession>M1MYS9</accession>
<dbReference type="HOGENOM" id="CLU_646737_0_0_9"/>
<dbReference type="PATRIC" id="fig|931276.5.peg.2813"/>